<dbReference type="InterPro" id="IPR012340">
    <property type="entry name" value="NA-bd_OB-fold"/>
</dbReference>
<dbReference type="Gene3D" id="3.20.20.140">
    <property type="entry name" value="Metal-dependent hydrolases"/>
    <property type="match status" value="1"/>
</dbReference>
<dbReference type="InterPro" id="IPR016195">
    <property type="entry name" value="Pol/histidinol_Pase-like"/>
</dbReference>
<dbReference type="InterPro" id="IPR040982">
    <property type="entry name" value="DNA_pol3_finger"/>
</dbReference>
<dbReference type="EMBL" id="JAESWB010000134">
    <property type="protein sequence ID" value="MBL4952166.1"/>
    <property type="molecule type" value="Genomic_DNA"/>
</dbReference>
<comment type="function">
    <text evidence="9">DNA polymerase III is a complex, multichain enzyme responsible for most of the replicative synthesis in bacteria. This DNA polymerase also exhibits 3' to 5' exonuclease activity. The alpha chain is the DNA polymerase.</text>
</comment>
<dbReference type="GO" id="GO:0003887">
    <property type="term" value="F:DNA-directed DNA polymerase activity"/>
    <property type="evidence" value="ECO:0007669"/>
    <property type="project" value="UniProtKB-EC"/>
</dbReference>
<dbReference type="SMART" id="SM00481">
    <property type="entry name" value="POLIIIAc"/>
    <property type="match status" value="1"/>
</dbReference>
<name>A0ABS1TPL2_9BACI</name>
<evidence type="ECO:0000256" key="7">
    <source>
        <dbReference type="ARBA" id="ARBA00022705"/>
    </source>
</evidence>
<dbReference type="EC" id="2.7.7.7" evidence="3"/>
<keyword evidence="7" id="KW-0235">DNA replication</keyword>
<evidence type="ECO:0000313" key="12">
    <source>
        <dbReference type="EMBL" id="MBL4952166.1"/>
    </source>
</evidence>
<evidence type="ECO:0000313" key="13">
    <source>
        <dbReference type="Proteomes" id="UP000623967"/>
    </source>
</evidence>
<dbReference type="Pfam" id="PF02811">
    <property type="entry name" value="PHP"/>
    <property type="match status" value="1"/>
</dbReference>
<keyword evidence="13" id="KW-1185">Reference proteome</keyword>
<evidence type="ECO:0000256" key="10">
    <source>
        <dbReference type="ARBA" id="ARBA00049244"/>
    </source>
</evidence>
<dbReference type="Pfam" id="PF01336">
    <property type="entry name" value="tRNA_anti-codon"/>
    <property type="match status" value="1"/>
</dbReference>
<dbReference type="Gene3D" id="1.10.10.1600">
    <property type="entry name" value="Bacterial DNA polymerase III alpha subunit, thumb domain"/>
    <property type="match status" value="1"/>
</dbReference>
<dbReference type="NCBIfam" id="TIGR00594">
    <property type="entry name" value="polc"/>
    <property type="match status" value="1"/>
</dbReference>
<evidence type="ECO:0000256" key="9">
    <source>
        <dbReference type="ARBA" id="ARBA00025611"/>
    </source>
</evidence>
<sequence length="1107" mass="126709">MEFVHLRMQSAYSLQDSTVRIEEAVKKAKEFGMTHLALTDHHNMYGAFRFQGACKKEGIAPIFGVNVIVDGFPLILLAETQDGYTNLVKLVTYANSKGKKKNLPQVTKEELSFFTKGLIALSGGVSGEIFQALLQNKRVKAFQIAEQYVSLFSKDNFFLEIAYHGLPEEHDLLFGQFHSFVEEIKQRFDLSYVATNDIHYLLKEHAYARSVFNQLQGDTPPFWEQYTQYSNEFYFTSPETMHRKFKLFQEALENTVRIAKRCEGVQIPTERRLPDFPVPNGHTVESYFEYQAWEGFKKRFPVPKPEYKERLKYEIDIIKKMGFPAYFLIVWDFIHYAKHVAHISVGPGRGSAAGSLVSYCLEITDRLDPIEHDLLFERFLNPERISMPDIDIDFADHRREEMVAYVQKKYGADRVAQIITFGTMGTKTVLRDIGRVLGLSFHETAELSKEIVDESLSEAKQLPFFQEKISSDDRIAKLFEIGEILEGLPRHTSVHAAGIVISRLPVQSYVPLKEEDGVMITQWDMSEIEQVGLLKMDFLGLKTLTVEDYTFQNILETTGRKLTVNDIPWRDQKTFDLLQKGATGRVFQLESEGMKKTLRNMKPTSFDDIVAVLALYRPGPMEFIPDYIKNKERGSFEVLHPIMKPILTSTQGILVYQEQIMQLAQQLCGYTLGQADVLRRAVGKKKKELIDQERNNFVPRAVANGIDEQVANEIYDLIVRFANYGFNKSHAAAYAVISYDTAYLKAHFPVEFMAANLTVAIGDSDKLSSILAECKRMDIPILPPSLMHSRDVFSVEKLSNGCLGIRFGLKGVRNVGVHLAKAIQDSPDFETLEDYLKHIPSHYYSKQSWENLIYAGACDHLGNRGTLLHHLSDLLDLAREHQEWEKQGQMSFFELGMIGATPLEYEADPPAMKLFKEEKRVLEIVLSGHPMDACEDIVLPFTTHSIAELDSTHDKEFVTIGGIFTNIKQIVTKKGRRMAFGTLEDQTSEMEVVLFPKTYEEVKENIKPFTPLLVKGKVEWDTKEQHPKLIVESIRTVLTGRQVLYIKVKHLGHAKTLKWHLSQENGITDVIFYDEQKRILEAQTFKVRLNKKTLELLGKEVYELYLH</sequence>
<dbReference type="Gene3D" id="1.10.150.870">
    <property type="match status" value="1"/>
</dbReference>
<evidence type="ECO:0000256" key="4">
    <source>
        <dbReference type="ARBA" id="ARBA00019114"/>
    </source>
</evidence>
<comment type="subcellular location">
    <subcellularLocation>
        <location evidence="1">Cytoplasm</location>
    </subcellularLocation>
</comment>
<dbReference type="PANTHER" id="PTHR32294:SF0">
    <property type="entry name" value="DNA POLYMERASE III SUBUNIT ALPHA"/>
    <property type="match status" value="1"/>
</dbReference>
<evidence type="ECO:0000256" key="5">
    <source>
        <dbReference type="ARBA" id="ARBA00022679"/>
    </source>
</evidence>
<dbReference type="SUPFAM" id="SSF89550">
    <property type="entry name" value="PHP domain-like"/>
    <property type="match status" value="1"/>
</dbReference>
<dbReference type="PANTHER" id="PTHR32294">
    <property type="entry name" value="DNA POLYMERASE III SUBUNIT ALPHA"/>
    <property type="match status" value="1"/>
</dbReference>
<keyword evidence="8" id="KW-0239">DNA-directed DNA polymerase</keyword>
<evidence type="ECO:0000259" key="11">
    <source>
        <dbReference type="SMART" id="SM00481"/>
    </source>
</evidence>
<dbReference type="RefSeq" id="WP_202653444.1">
    <property type="nucleotide sequence ID" value="NZ_JAESWB010000134.1"/>
</dbReference>
<dbReference type="CDD" id="cd04485">
    <property type="entry name" value="DnaE_OBF"/>
    <property type="match status" value="1"/>
</dbReference>
<dbReference type="InterPro" id="IPR029460">
    <property type="entry name" value="DNAPol_HHH"/>
</dbReference>
<evidence type="ECO:0000256" key="6">
    <source>
        <dbReference type="ARBA" id="ARBA00022695"/>
    </source>
</evidence>
<dbReference type="InterPro" id="IPR004805">
    <property type="entry name" value="DnaE2/DnaE/PolC"/>
</dbReference>
<dbReference type="Gene3D" id="2.40.50.140">
    <property type="entry name" value="Nucleic acid-binding proteins"/>
    <property type="match status" value="1"/>
</dbReference>
<evidence type="ECO:0000256" key="1">
    <source>
        <dbReference type="ARBA" id="ARBA00004496"/>
    </source>
</evidence>
<evidence type="ECO:0000256" key="3">
    <source>
        <dbReference type="ARBA" id="ARBA00012417"/>
    </source>
</evidence>
<dbReference type="InterPro" id="IPR004365">
    <property type="entry name" value="NA-bd_OB_tRNA"/>
</dbReference>
<feature type="domain" description="Polymerase/histidinol phosphatase N-terminal" evidence="11">
    <location>
        <begin position="4"/>
        <end position="71"/>
    </location>
</feature>
<evidence type="ECO:0000256" key="8">
    <source>
        <dbReference type="ARBA" id="ARBA00022932"/>
    </source>
</evidence>
<dbReference type="NCBIfam" id="NF004226">
    <property type="entry name" value="PRK05673.1"/>
    <property type="match status" value="1"/>
</dbReference>
<comment type="caution">
    <text evidence="12">The sequence shown here is derived from an EMBL/GenBank/DDBJ whole genome shotgun (WGS) entry which is preliminary data.</text>
</comment>
<comment type="similarity">
    <text evidence="2">Belongs to the DNA polymerase type-C family. DnaE subfamily.</text>
</comment>
<dbReference type="Pfam" id="PF17657">
    <property type="entry name" value="DNA_pol3_finger"/>
    <property type="match status" value="1"/>
</dbReference>
<dbReference type="InterPro" id="IPR041931">
    <property type="entry name" value="DNA_pol3_alpha_thumb_dom"/>
</dbReference>
<gene>
    <name evidence="12" type="primary">dnaE</name>
    <name evidence="12" type="ORF">JK635_08065</name>
</gene>
<dbReference type="InterPro" id="IPR011708">
    <property type="entry name" value="DNA_pol3_alpha_NTPase_dom"/>
</dbReference>
<protein>
    <recommendedName>
        <fullName evidence="4">DNA polymerase III subunit alpha</fullName>
        <ecNumber evidence="3">2.7.7.7</ecNumber>
    </recommendedName>
</protein>
<keyword evidence="6 12" id="KW-0548">Nucleotidyltransferase</keyword>
<keyword evidence="5 12" id="KW-0808">Transferase</keyword>
<dbReference type="Pfam" id="PF07733">
    <property type="entry name" value="DNA_pol3_alpha"/>
    <property type="match status" value="1"/>
</dbReference>
<accession>A0ABS1TPL2</accession>
<evidence type="ECO:0000256" key="2">
    <source>
        <dbReference type="ARBA" id="ARBA00009496"/>
    </source>
</evidence>
<reference evidence="12 13" key="1">
    <citation type="submission" date="2021-01" db="EMBL/GenBank/DDBJ databases">
        <title>Genome public.</title>
        <authorList>
            <person name="Liu C."/>
            <person name="Sun Q."/>
        </authorList>
    </citation>
    <scope>NUCLEOTIDE SEQUENCE [LARGE SCALE GENOMIC DNA]</scope>
    <source>
        <strain evidence="12 13">YIM B02564</strain>
    </source>
</reference>
<dbReference type="InterPro" id="IPR003141">
    <property type="entry name" value="Pol/His_phosphatase_N"/>
</dbReference>
<proteinExistence type="inferred from homology"/>
<dbReference type="InterPro" id="IPR004013">
    <property type="entry name" value="PHP_dom"/>
</dbReference>
<comment type="catalytic activity">
    <reaction evidence="10">
        <text>DNA(n) + a 2'-deoxyribonucleoside 5'-triphosphate = DNA(n+1) + diphosphate</text>
        <dbReference type="Rhea" id="RHEA:22508"/>
        <dbReference type="Rhea" id="RHEA-COMP:17339"/>
        <dbReference type="Rhea" id="RHEA-COMP:17340"/>
        <dbReference type="ChEBI" id="CHEBI:33019"/>
        <dbReference type="ChEBI" id="CHEBI:61560"/>
        <dbReference type="ChEBI" id="CHEBI:173112"/>
        <dbReference type="EC" id="2.7.7.7"/>
    </reaction>
</comment>
<dbReference type="Proteomes" id="UP000623967">
    <property type="component" value="Unassembled WGS sequence"/>
</dbReference>
<organism evidence="12 13">
    <name type="scientific">Neobacillus paridis</name>
    <dbReference type="NCBI Taxonomy" id="2803862"/>
    <lineage>
        <taxon>Bacteria</taxon>
        <taxon>Bacillati</taxon>
        <taxon>Bacillota</taxon>
        <taxon>Bacilli</taxon>
        <taxon>Bacillales</taxon>
        <taxon>Bacillaceae</taxon>
        <taxon>Neobacillus</taxon>
    </lineage>
</organism>
<dbReference type="Pfam" id="PF14579">
    <property type="entry name" value="HHH_6"/>
    <property type="match status" value="1"/>
</dbReference>